<dbReference type="InterPro" id="IPR013098">
    <property type="entry name" value="Ig_I-set"/>
</dbReference>
<dbReference type="PROSITE" id="PS50835">
    <property type="entry name" value="IG_LIKE"/>
    <property type="match status" value="11"/>
</dbReference>
<feature type="compositionally biased region" description="Basic and acidic residues" evidence="9">
    <location>
        <begin position="988"/>
        <end position="1003"/>
    </location>
</feature>
<dbReference type="SUPFAM" id="SSF48726">
    <property type="entry name" value="Immunoglobulin"/>
    <property type="match status" value="14"/>
</dbReference>
<dbReference type="Gene3D" id="2.60.40.10">
    <property type="entry name" value="Immunoglobulins"/>
    <property type="match status" value="14"/>
</dbReference>
<evidence type="ECO:0000256" key="5">
    <source>
        <dbReference type="ARBA" id="ARBA00022737"/>
    </source>
</evidence>
<keyword evidence="12" id="KW-1185">Reference proteome</keyword>
<dbReference type="InterPro" id="IPR013783">
    <property type="entry name" value="Ig-like_fold"/>
</dbReference>
<dbReference type="InterPro" id="IPR003598">
    <property type="entry name" value="Ig_sub2"/>
</dbReference>
<feature type="domain" description="Ig-like" evidence="10">
    <location>
        <begin position="1071"/>
        <end position="1172"/>
    </location>
</feature>
<feature type="domain" description="Ig-like" evidence="10">
    <location>
        <begin position="464"/>
        <end position="552"/>
    </location>
</feature>
<comment type="similarity">
    <text evidence="3">Belongs to the protein kinase superfamily. CAMK Ser/Thr protein kinase family.</text>
</comment>
<reference evidence="11 12" key="1">
    <citation type="journal article" date="2021" name="Elife">
        <title>Chloroplast acquisition without the gene transfer in kleptoplastic sea slugs, Plakobranchus ocellatus.</title>
        <authorList>
            <person name="Maeda T."/>
            <person name="Takahashi S."/>
            <person name="Yoshida T."/>
            <person name="Shimamura S."/>
            <person name="Takaki Y."/>
            <person name="Nagai Y."/>
            <person name="Toyoda A."/>
            <person name="Suzuki Y."/>
            <person name="Arimoto A."/>
            <person name="Ishii H."/>
            <person name="Satoh N."/>
            <person name="Nishiyama T."/>
            <person name="Hasebe M."/>
            <person name="Maruyama T."/>
            <person name="Minagawa J."/>
            <person name="Obokata J."/>
            <person name="Shigenobu S."/>
        </authorList>
    </citation>
    <scope>NUCLEOTIDE SEQUENCE [LARGE SCALE GENOMIC DNA]</scope>
</reference>
<evidence type="ECO:0000256" key="6">
    <source>
        <dbReference type="ARBA" id="ARBA00023157"/>
    </source>
</evidence>
<feature type="domain" description="Ig-like" evidence="10">
    <location>
        <begin position="760"/>
        <end position="847"/>
    </location>
</feature>
<comment type="subcellular location">
    <subcellularLocation>
        <location evidence="2">Cytoplasm</location>
    </subcellularLocation>
    <subcellularLocation>
        <location evidence="1">Nucleus</location>
    </subcellularLocation>
</comment>
<feature type="domain" description="Ig-like" evidence="10">
    <location>
        <begin position="665"/>
        <end position="753"/>
    </location>
</feature>
<keyword evidence="6" id="KW-1015">Disulfide bond</keyword>
<dbReference type="PANTHER" id="PTHR47633">
    <property type="entry name" value="IMMUNOGLOBULIN"/>
    <property type="match status" value="1"/>
</dbReference>
<proteinExistence type="inferred from homology"/>
<evidence type="ECO:0000256" key="7">
    <source>
        <dbReference type="ARBA" id="ARBA00023242"/>
    </source>
</evidence>
<evidence type="ECO:0000256" key="3">
    <source>
        <dbReference type="ARBA" id="ARBA00006692"/>
    </source>
</evidence>
<feature type="domain" description="Ig-like" evidence="10">
    <location>
        <begin position="1451"/>
        <end position="1538"/>
    </location>
</feature>
<keyword evidence="7" id="KW-0539">Nucleus</keyword>
<evidence type="ECO:0000313" key="11">
    <source>
        <dbReference type="EMBL" id="GFS00818.1"/>
    </source>
</evidence>
<evidence type="ECO:0000256" key="8">
    <source>
        <dbReference type="ARBA" id="ARBA00023319"/>
    </source>
</evidence>
<feature type="domain" description="Ig-like" evidence="10">
    <location>
        <begin position="1177"/>
        <end position="1300"/>
    </location>
</feature>
<keyword evidence="5" id="KW-0677">Repeat</keyword>
<evidence type="ECO:0000256" key="1">
    <source>
        <dbReference type="ARBA" id="ARBA00004123"/>
    </source>
</evidence>
<evidence type="ECO:0000313" key="12">
    <source>
        <dbReference type="Proteomes" id="UP000762676"/>
    </source>
</evidence>
<comment type="caution">
    <text evidence="11">The sequence shown here is derived from an EMBL/GenBank/DDBJ whole genome shotgun (WGS) entry which is preliminary data.</text>
</comment>
<feature type="domain" description="Ig-like" evidence="10">
    <location>
        <begin position="145"/>
        <end position="233"/>
    </location>
</feature>
<feature type="region of interest" description="Disordered" evidence="9">
    <location>
        <begin position="988"/>
        <end position="1014"/>
    </location>
</feature>
<feature type="domain" description="Ig-like" evidence="10">
    <location>
        <begin position="856"/>
        <end position="949"/>
    </location>
</feature>
<dbReference type="GO" id="GO:0045989">
    <property type="term" value="P:positive regulation of striated muscle contraction"/>
    <property type="evidence" value="ECO:0007669"/>
    <property type="project" value="UniProtKB-ARBA"/>
</dbReference>
<dbReference type="Pfam" id="PF07679">
    <property type="entry name" value="I-set"/>
    <property type="match status" value="13"/>
</dbReference>
<dbReference type="FunFam" id="2.60.40.10:FF:000425">
    <property type="entry name" value="Myosin light chain kinase"/>
    <property type="match status" value="7"/>
</dbReference>
<keyword evidence="4" id="KW-0963">Cytoplasm</keyword>
<dbReference type="SMART" id="SM00409">
    <property type="entry name" value="IG"/>
    <property type="match status" value="13"/>
</dbReference>
<feature type="domain" description="Ig-like" evidence="10">
    <location>
        <begin position="28"/>
        <end position="118"/>
    </location>
</feature>
<dbReference type="InterPro" id="IPR036179">
    <property type="entry name" value="Ig-like_dom_sf"/>
</dbReference>
<feature type="domain" description="Ig-like" evidence="10">
    <location>
        <begin position="350"/>
        <end position="432"/>
    </location>
</feature>
<name>A0AAV4HTV7_9GAST</name>
<gene>
    <name evidence="11" type="ORF">ElyMa_004565100</name>
</gene>
<evidence type="ECO:0000256" key="4">
    <source>
        <dbReference type="ARBA" id="ARBA00022490"/>
    </source>
</evidence>
<dbReference type="InterPro" id="IPR007110">
    <property type="entry name" value="Ig-like_dom"/>
</dbReference>
<dbReference type="GO" id="GO:0005634">
    <property type="term" value="C:nucleus"/>
    <property type="evidence" value="ECO:0007669"/>
    <property type="project" value="UniProtKB-SubCell"/>
</dbReference>
<dbReference type="GO" id="GO:0060298">
    <property type="term" value="P:positive regulation of sarcomere organization"/>
    <property type="evidence" value="ECO:0007669"/>
    <property type="project" value="UniProtKB-ARBA"/>
</dbReference>
<dbReference type="EMBL" id="BMAT01009188">
    <property type="protein sequence ID" value="GFS00818.1"/>
    <property type="molecule type" value="Genomic_DNA"/>
</dbReference>
<organism evidence="11 12">
    <name type="scientific">Elysia marginata</name>
    <dbReference type="NCBI Taxonomy" id="1093978"/>
    <lineage>
        <taxon>Eukaryota</taxon>
        <taxon>Metazoa</taxon>
        <taxon>Spiralia</taxon>
        <taxon>Lophotrochozoa</taxon>
        <taxon>Mollusca</taxon>
        <taxon>Gastropoda</taxon>
        <taxon>Heterobranchia</taxon>
        <taxon>Euthyneura</taxon>
        <taxon>Panpulmonata</taxon>
        <taxon>Sacoglossa</taxon>
        <taxon>Placobranchoidea</taxon>
        <taxon>Plakobranchidae</taxon>
        <taxon>Elysia</taxon>
    </lineage>
</organism>
<keyword evidence="8" id="KW-0393">Immunoglobulin domain</keyword>
<evidence type="ECO:0000259" key="10">
    <source>
        <dbReference type="PROSITE" id="PS50835"/>
    </source>
</evidence>
<dbReference type="CDD" id="cd00096">
    <property type="entry name" value="Ig"/>
    <property type="match status" value="1"/>
</dbReference>
<feature type="domain" description="Ig-like" evidence="10">
    <location>
        <begin position="248"/>
        <end position="338"/>
    </location>
</feature>
<evidence type="ECO:0000256" key="2">
    <source>
        <dbReference type="ARBA" id="ARBA00004496"/>
    </source>
</evidence>
<dbReference type="GO" id="GO:0005737">
    <property type="term" value="C:cytoplasm"/>
    <property type="evidence" value="ECO:0007669"/>
    <property type="project" value="UniProtKB-SubCell"/>
</dbReference>
<dbReference type="SMART" id="SM00408">
    <property type="entry name" value="IGc2"/>
    <property type="match status" value="11"/>
</dbReference>
<dbReference type="InterPro" id="IPR003599">
    <property type="entry name" value="Ig_sub"/>
</dbReference>
<dbReference type="Proteomes" id="UP000762676">
    <property type="component" value="Unassembled WGS sequence"/>
</dbReference>
<dbReference type="FunFam" id="2.60.40.10:FF:000050">
    <property type="entry name" value="Titin isoform B"/>
    <property type="match status" value="2"/>
</dbReference>
<evidence type="ECO:0000256" key="9">
    <source>
        <dbReference type="SAM" id="MobiDB-lite"/>
    </source>
</evidence>
<protein>
    <submittedName>
        <fullName evidence="11">Titin</fullName>
    </submittedName>
</protein>
<accession>A0AAV4HTV7</accession>
<sequence>MGTSVSKLMCNRLERRKTPLFKSRRDAPARILTKPEPLTVLEGEPLVLTFTLEGLPQPTVEWFVEGSALLPDDNHTIEQPTQQEVTLKIPKPEVSDSANYSVTVTNETGSDTASVEVTVIKPAVEEEITPDYEKPEESKPVGQAPEFLLSIKTQTVLPGETADFVCEVTGEPSPHLSWVYNGRVLEDEGRYMIFEEEGLHHLEVYEVCPEDVGEYTVTAQNDHGQVACSAELQLKELPEEKKPELQAPKFIVAIETVEATEGETATFTCKATGKPSPELLWYKNDKLIAPEDSQFTMTYPGEGESSLVVVDLRPEHDGTYTCEAKNEAGSVKCKAELFVDEKPQEKNEAPEFIKVPEKVTAREHDNAKFLVKVIGQPKPSVTWLRDNQPLQDTDLYHLETFEDNYCFEIKDTEMEDAGPYTCVAENTEGKVSVNIPLVVNAIPRDERLSESPLVLKTQEETTPPKFIETFKDISVIEGDTLTLTCRVTGLPRPEITWFRNDEEIEKGPSIVMKHEEETVKLKIPATTMEQDGLYRCVATNSAGTDSCEARVDVQGKTEAPVFTRPLNNREVREGRPPSQRSTGKVTLLRYHIIGVKLYLNDQPIETGVHFKLEQRKGLTGDMVHNLSIDVTQVKDAGTVKAVATNKAGEATSEARLDVEEKKEVPKFIKKMETIETVENNPASFSVVVSGKPKPHVTWIRGDEELTASDNIIMEVDDQTHTLTINKVSLDDAKVFTARAKNPAGQVACNARLKIVPGKKPTFVRKMSDALVPEHGTAKFDCKVTGTPAPQVTWSINDKELEPSDNIVMDFSRKDSLYSLTIKDATPDLAGEVKAVASNSGGEVLCTALLDVRGKAPTFVEAPVKCTVLEGYTAEFRCVVDGQPAPTVAWSKGKWMKIQDGGRYTVTADLNTGEHILQMRDIKNKDAGTYTVTASNEHGSEQVPATLMVTDKMEEMTDWKSQLKHREATEMAEEDEEAPWQVDLRHVEVEEQKSPSPEEEKRASPPEFQRTPYVPFQKRERPELEEGETLTFEMAPREREELEQFQRAAAPLTAAAVPEDEDSLGYTRPVKPVELAETDEQAFIRQKAKWQWTVPLQDQAVKERETAKFQCDFSVPNVRVDWTVAGEIVESSPKYAIQSDQHTHTLLVTKCRPKDATQVSCSYGDISTEANLVVQPVPAEFTITLEDTAAKEGTDAVFTCSTDDDEAPVQWFVNGQPISPSDRYRITSDGTDHTLTIADVQPGEDCEVTVVVGDNKSSAKLTVQEIEADFLVPLKDQTAKENSTVEFECTLSIPAKPEKVRWVIDGKEVDTSDRSRYETVVDKEKLKLIIHTVSMEDAGEVTVKVGDKDSSAKLTVEELEAEFTVPLSDQTVPEASNVEFSCELNIDTDDVAWFLDEDKLSPSPKDGIDISKQGLQHRLSIEDVSPDDTGVVKVVAKGKSSEAKLVVEELGPDFAVPLKDLTVIEKATAEMVCELTKDVDKVRWFVDDIELPEGDRIQFLKDGLKHKLVIKDACIDDEGVVTAQIGDKKCTASLFVQGT</sequence>
<dbReference type="FunFam" id="2.60.40.10:FF:000107">
    <property type="entry name" value="Myosin, light chain kinase a"/>
    <property type="match status" value="1"/>
</dbReference>